<evidence type="ECO:0000313" key="1">
    <source>
        <dbReference type="EMBL" id="SFV55952.1"/>
    </source>
</evidence>
<proteinExistence type="predicted"/>
<reference evidence="1" key="1">
    <citation type="submission" date="2016-10" db="EMBL/GenBank/DDBJ databases">
        <authorList>
            <person name="de Groot N.N."/>
        </authorList>
    </citation>
    <scope>NUCLEOTIDE SEQUENCE</scope>
</reference>
<sequence length="153" mass="15991">MPSCPANGPSFTDMITESVGSSTCIGSSAIGFCISQIESPTSISEKPAIATISPASASAISYLSRPLKPISLETLDFVFSPEAFTKKYSLPFLTLPLKIRVIPIRPTKLSESSVNTCACVSASDEPIGYGTFSKIASKSGVISMFSSSISHLA</sequence>
<accession>A0A1W1BR53</accession>
<organism evidence="1">
    <name type="scientific">hydrothermal vent metagenome</name>
    <dbReference type="NCBI Taxonomy" id="652676"/>
    <lineage>
        <taxon>unclassified sequences</taxon>
        <taxon>metagenomes</taxon>
        <taxon>ecological metagenomes</taxon>
    </lineage>
</organism>
<dbReference type="EMBL" id="FPHN01000059">
    <property type="protein sequence ID" value="SFV55952.1"/>
    <property type="molecule type" value="Genomic_DNA"/>
</dbReference>
<dbReference type="AlphaFoldDB" id="A0A1W1BR53"/>
<name>A0A1W1BR53_9ZZZZ</name>
<protein>
    <submittedName>
        <fullName evidence="1">Uncharacterized protein</fullName>
    </submittedName>
</protein>
<gene>
    <name evidence="1" type="ORF">MNB_SV-14-1109</name>
</gene>